<dbReference type="PANTHER" id="PTHR12110:SF21">
    <property type="entry name" value="XYLOSE ISOMERASE-LIKE TIM BARREL DOMAIN-CONTAINING PROTEIN"/>
    <property type="match status" value="1"/>
</dbReference>
<gene>
    <name evidence="2" type="ORF">LIPSTDRAFT_73565</name>
</gene>
<name>A0A1E3Q282_LIPST</name>
<dbReference type="Proteomes" id="UP000094385">
    <property type="component" value="Unassembled WGS sequence"/>
</dbReference>
<dbReference type="Gene3D" id="3.20.20.150">
    <property type="entry name" value="Divalent-metal-dependent TIM barrel enzymes"/>
    <property type="match status" value="1"/>
</dbReference>
<dbReference type="AlphaFoldDB" id="A0A1E3Q282"/>
<protein>
    <recommendedName>
        <fullName evidence="1">Xylose isomerase-like TIM barrel domain-containing protein</fullName>
    </recommendedName>
</protein>
<evidence type="ECO:0000313" key="2">
    <source>
        <dbReference type="EMBL" id="ODQ71813.1"/>
    </source>
</evidence>
<keyword evidence="3" id="KW-1185">Reference proteome</keyword>
<dbReference type="OrthoDB" id="5360893at2759"/>
<accession>A0A1E3Q282</accession>
<sequence>MVRVPTWEWDQSSGFGNNGSCGFMCRQCLGQLDTQVVGLPFFISDHPLYIATLHVPEPSELRDVRAMSNSLPIANSFPIGILTSSLGNVRIHRLEDRLREAADAGFQGVEMTYPELTLLAEQESEGTFDQKVLRAAHTVKTLLDEYNLKTVVLQPFDNYEGLTDPVKHADKIAKLKLWFKLAKIFETDLIQIPAQFGKEPDTTGDFDKIVNDFVEISEMGLKEDPPIRFAYEACAWSTYHDTWQHIWTVVDKVDRPNFGLCLDTYHVGAIVWADIMTESGIRPNADDLLKADLAEFATIVPPEKIFFVQLSDAERVPGGLKPGHPWYSPDEHPNASWNFNARIYPCEHDTFNGYLPVEEIVRSWVYDCGYRGWFTMEIFNRTMADPSPEVPRHYAKRGQASWKSLVEVLKLYEVE</sequence>
<dbReference type="InterPro" id="IPR013022">
    <property type="entry name" value="Xyl_isomerase-like_TIM-brl"/>
</dbReference>
<feature type="domain" description="Xylose isomerase-like TIM barrel" evidence="1">
    <location>
        <begin position="98"/>
        <end position="390"/>
    </location>
</feature>
<evidence type="ECO:0000313" key="3">
    <source>
        <dbReference type="Proteomes" id="UP000094385"/>
    </source>
</evidence>
<proteinExistence type="predicted"/>
<evidence type="ECO:0000259" key="1">
    <source>
        <dbReference type="Pfam" id="PF01261"/>
    </source>
</evidence>
<dbReference type="InterPro" id="IPR036237">
    <property type="entry name" value="Xyl_isomerase-like_sf"/>
</dbReference>
<organism evidence="2 3">
    <name type="scientific">Lipomyces starkeyi NRRL Y-11557</name>
    <dbReference type="NCBI Taxonomy" id="675824"/>
    <lineage>
        <taxon>Eukaryota</taxon>
        <taxon>Fungi</taxon>
        <taxon>Dikarya</taxon>
        <taxon>Ascomycota</taxon>
        <taxon>Saccharomycotina</taxon>
        <taxon>Lipomycetes</taxon>
        <taxon>Lipomycetales</taxon>
        <taxon>Lipomycetaceae</taxon>
        <taxon>Lipomyces</taxon>
    </lineage>
</organism>
<dbReference type="InterPro" id="IPR050312">
    <property type="entry name" value="IolE/XylAMocC-like"/>
</dbReference>
<dbReference type="Pfam" id="PF01261">
    <property type="entry name" value="AP_endonuc_2"/>
    <property type="match status" value="1"/>
</dbReference>
<dbReference type="SUPFAM" id="SSF51658">
    <property type="entry name" value="Xylose isomerase-like"/>
    <property type="match status" value="1"/>
</dbReference>
<dbReference type="PANTHER" id="PTHR12110">
    <property type="entry name" value="HYDROXYPYRUVATE ISOMERASE"/>
    <property type="match status" value="1"/>
</dbReference>
<reference evidence="2 3" key="1">
    <citation type="journal article" date="2016" name="Proc. Natl. Acad. Sci. U.S.A.">
        <title>Comparative genomics of biotechnologically important yeasts.</title>
        <authorList>
            <person name="Riley R."/>
            <person name="Haridas S."/>
            <person name="Wolfe K.H."/>
            <person name="Lopes M.R."/>
            <person name="Hittinger C.T."/>
            <person name="Goeker M."/>
            <person name="Salamov A.A."/>
            <person name="Wisecaver J.H."/>
            <person name="Long T.M."/>
            <person name="Calvey C.H."/>
            <person name="Aerts A.L."/>
            <person name="Barry K.W."/>
            <person name="Choi C."/>
            <person name="Clum A."/>
            <person name="Coughlan A.Y."/>
            <person name="Deshpande S."/>
            <person name="Douglass A.P."/>
            <person name="Hanson S.J."/>
            <person name="Klenk H.-P."/>
            <person name="LaButti K.M."/>
            <person name="Lapidus A."/>
            <person name="Lindquist E.A."/>
            <person name="Lipzen A.M."/>
            <person name="Meier-Kolthoff J.P."/>
            <person name="Ohm R.A."/>
            <person name="Otillar R.P."/>
            <person name="Pangilinan J.L."/>
            <person name="Peng Y."/>
            <person name="Rokas A."/>
            <person name="Rosa C.A."/>
            <person name="Scheuner C."/>
            <person name="Sibirny A.A."/>
            <person name="Slot J.C."/>
            <person name="Stielow J.B."/>
            <person name="Sun H."/>
            <person name="Kurtzman C.P."/>
            <person name="Blackwell M."/>
            <person name="Grigoriev I.V."/>
            <person name="Jeffries T.W."/>
        </authorList>
    </citation>
    <scope>NUCLEOTIDE SEQUENCE [LARGE SCALE GENOMIC DNA]</scope>
    <source>
        <strain evidence="2 3">NRRL Y-11557</strain>
    </source>
</reference>
<dbReference type="EMBL" id="KV454297">
    <property type="protein sequence ID" value="ODQ71813.1"/>
    <property type="molecule type" value="Genomic_DNA"/>
</dbReference>
<dbReference type="STRING" id="675824.A0A1E3Q282"/>